<dbReference type="InterPro" id="IPR002328">
    <property type="entry name" value="ADH_Zn_CS"/>
</dbReference>
<evidence type="ECO:0000256" key="7">
    <source>
        <dbReference type="SAM" id="MobiDB-lite"/>
    </source>
</evidence>
<dbReference type="CDD" id="cd08269">
    <property type="entry name" value="Zn_ADH9"/>
    <property type="match status" value="1"/>
</dbReference>
<keyword evidence="3 6" id="KW-0479">Metal-binding</keyword>
<comment type="caution">
    <text evidence="9">The sequence shown here is derived from an EMBL/GenBank/DDBJ whole genome shotgun (WGS) entry which is preliminary data.</text>
</comment>
<name>A0A017HV98_9RHOB</name>
<dbReference type="HOGENOM" id="CLU_026673_11_0_5"/>
<dbReference type="InterPro" id="IPR036291">
    <property type="entry name" value="NAD(P)-bd_dom_sf"/>
</dbReference>
<evidence type="ECO:0000259" key="8">
    <source>
        <dbReference type="SMART" id="SM00829"/>
    </source>
</evidence>
<evidence type="ECO:0000256" key="4">
    <source>
        <dbReference type="ARBA" id="ARBA00022833"/>
    </source>
</evidence>
<feature type="region of interest" description="Disordered" evidence="7">
    <location>
        <begin position="282"/>
        <end position="362"/>
    </location>
</feature>
<dbReference type="RefSeq" id="WP_245639359.1">
    <property type="nucleotide sequence ID" value="NZ_KK088615.1"/>
</dbReference>
<keyword evidence="10" id="KW-1185">Reference proteome</keyword>
<dbReference type="Pfam" id="PF00107">
    <property type="entry name" value="ADH_zinc_N"/>
    <property type="match status" value="1"/>
</dbReference>
<evidence type="ECO:0000256" key="1">
    <source>
        <dbReference type="ARBA" id="ARBA00001947"/>
    </source>
</evidence>
<comment type="similarity">
    <text evidence="2 6">Belongs to the zinc-containing alcohol dehydrogenase family.</text>
</comment>
<dbReference type="PANTHER" id="PTHR43350:SF19">
    <property type="entry name" value="D-GULOSIDE 3-DEHYDROGENASE"/>
    <property type="match status" value="1"/>
</dbReference>
<sequence>MSAGMRAARIVGPGQVEVVDLALPEPGPGELRVRLEGCGVCASNLEPWAGPDWMQFPTEPGGLGHEGWGVVDAVGDGVQGLAPGDRVAVLNQHGYATHDVVRAEQAVRLPPGLAGVPFPGEAFGCAVNIARRSRIEPGQTVAVIGIGFIGAAVTRLAAQAGATVIAISRRDSSLALAREMGAAHTIPMQDHWGIIEEVRRVTDGRMCDVVVEAVGKEWPLNLAGDIVAEGGRLVIAGYHQDGSRTLNIGGWNWRGLDIVNAHERDPQVNLRGLREAVEAAASGRIAPPAAGHPPLSPGAARRGAERHAGQAGRLREGLDRLRLRAESPRAERLGQGRIVARAASAKLRPSGPPPFPLAPSTG</sequence>
<evidence type="ECO:0000256" key="3">
    <source>
        <dbReference type="ARBA" id="ARBA00022723"/>
    </source>
</evidence>
<dbReference type="GO" id="GO:0016616">
    <property type="term" value="F:oxidoreductase activity, acting on the CH-OH group of donors, NAD or NADP as acceptor"/>
    <property type="evidence" value="ECO:0007669"/>
    <property type="project" value="UniProtKB-ARBA"/>
</dbReference>
<dbReference type="SUPFAM" id="SSF50129">
    <property type="entry name" value="GroES-like"/>
    <property type="match status" value="1"/>
</dbReference>
<evidence type="ECO:0000256" key="6">
    <source>
        <dbReference type="RuleBase" id="RU361277"/>
    </source>
</evidence>
<feature type="compositionally biased region" description="Pro residues" evidence="7">
    <location>
        <begin position="350"/>
        <end position="362"/>
    </location>
</feature>
<dbReference type="GO" id="GO:0008270">
    <property type="term" value="F:zinc ion binding"/>
    <property type="evidence" value="ECO:0007669"/>
    <property type="project" value="InterPro"/>
</dbReference>
<dbReference type="Gene3D" id="3.40.50.720">
    <property type="entry name" value="NAD(P)-binding Rossmann-like Domain"/>
    <property type="match status" value="1"/>
</dbReference>
<evidence type="ECO:0000313" key="10">
    <source>
        <dbReference type="Proteomes" id="UP000019666"/>
    </source>
</evidence>
<dbReference type="SMART" id="SM00829">
    <property type="entry name" value="PKS_ER"/>
    <property type="match status" value="1"/>
</dbReference>
<dbReference type="InterPro" id="IPR020843">
    <property type="entry name" value="ER"/>
</dbReference>
<accession>A0A017HV98</accession>
<proteinExistence type="inferred from homology"/>
<keyword evidence="5" id="KW-0560">Oxidoreductase</keyword>
<evidence type="ECO:0000256" key="2">
    <source>
        <dbReference type="ARBA" id="ARBA00008072"/>
    </source>
</evidence>
<dbReference type="InterPro" id="IPR013154">
    <property type="entry name" value="ADH-like_N"/>
</dbReference>
<organism evidence="9 10">
    <name type="scientific">Rubellimicrobium mesophilum DSM 19309</name>
    <dbReference type="NCBI Taxonomy" id="442562"/>
    <lineage>
        <taxon>Bacteria</taxon>
        <taxon>Pseudomonadati</taxon>
        <taxon>Pseudomonadota</taxon>
        <taxon>Alphaproteobacteria</taxon>
        <taxon>Rhodobacterales</taxon>
        <taxon>Roseobacteraceae</taxon>
        <taxon>Rubellimicrobium</taxon>
    </lineage>
</organism>
<dbReference type="Pfam" id="PF08240">
    <property type="entry name" value="ADH_N"/>
    <property type="match status" value="1"/>
</dbReference>
<dbReference type="AlphaFoldDB" id="A0A017HV98"/>
<reference evidence="9 10" key="1">
    <citation type="submission" date="2013-02" db="EMBL/GenBank/DDBJ databases">
        <authorList>
            <person name="Fiebig A."/>
            <person name="Goeker M."/>
            <person name="Klenk H.-P.P."/>
        </authorList>
    </citation>
    <scope>NUCLEOTIDE SEQUENCE [LARGE SCALE GENOMIC DNA]</scope>
    <source>
        <strain evidence="9 10">DSM 19309</strain>
    </source>
</reference>
<comment type="cofactor">
    <cofactor evidence="1 6">
        <name>Zn(2+)</name>
        <dbReference type="ChEBI" id="CHEBI:29105"/>
    </cofactor>
</comment>
<dbReference type="STRING" id="442562.Rumeso_00089"/>
<feature type="domain" description="Enoyl reductase (ER)" evidence="8">
    <location>
        <begin position="14"/>
        <end position="314"/>
    </location>
</feature>
<dbReference type="EMBL" id="AOSK01000005">
    <property type="protein sequence ID" value="EYD78260.1"/>
    <property type="molecule type" value="Genomic_DNA"/>
</dbReference>
<dbReference type="InterPro" id="IPR011032">
    <property type="entry name" value="GroES-like_sf"/>
</dbReference>
<gene>
    <name evidence="9" type="ORF">Rumeso_00089</name>
</gene>
<feature type="compositionally biased region" description="Basic and acidic residues" evidence="7">
    <location>
        <begin position="302"/>
        <end position="334"/>
    </location>
</feature>
<dbReference type="PATRIC" id="fig|442562.3.peg.90"/>
<evidence type="ECO:0000313" key="9">
    <source>
        <dbReference type="EMBL" id="EYD78260.1"/>
    </source>
</evidence>
<dbReference type="SUPFAM" id="SSF51735">
    <property type="entry name" value="NAD(P)-binding Rossmann-fold domains"/>
    <property type="match status" value="1"/>
</dbReference>
<dbReference type="Proteomes" id="UP000019666">
    <property type="component" value="Unassembled WGS sequence"/>
</dbReference>
<dbReference type="PROSITE" id="PS00059">
    <property type="entry name" value="ADH_ZINC"/>
    <property type="match status" value="1"/>
</dbReference>
<dbReference type="InterPro" id="IPR013149">
    <property type="entry name" value="ADH-like_C"/>
</dbReference>
<evidence type="ECO:0000256" key="5">
    <source>
        <dbReference type="ARBA" id="ARBA00023002"/>
    </source>
</evidence>
<protein>
    <submittedName>
        <fullName evidence="9">Threonine dehydrogenase</fullName>
    </submittedName>
</protein>
<keyword evidence="4 6" id="KW-0862">Zinc</keyword>
<dbReference type="PANTHER" id="PTHR43350">
    <property type="entry name" value="NAD-DEPENDENT ALCOHOL DEHYDROGENASE"/>
    <property type="match status" value="1"/>
</dbReference>
<dbReference type="Gene3D" id="3.90.180.10">
    <property type="entry name" value="Medium-chain alcohol dehydrogenases, catalytic domain"/>
    <property type="match status" value="1"/>
</dbReference>